<reference evidence="1 2" key="1">
    <citation type="submission" date="2019-02" db="EMBL/GenBank/DDBJ databases">
        <title>Opniocepnalus argus genome.</title>
        <authorList>
            <person name="Zhou C."/>
            <person name="Xiao S."/>
        </authorList>
    </citation>
    <scope>NUCLEOTIDE SEQUENCE [LARGE SCALE GENOMIC DNA]</scope>
    <source>
        <strain evidence="1">OARG1902GOOAL</strain>
        <tissue evidence="1">Muscle</tissue>
    </source>
</reference>
<sequence length="78" mass="8878">MPPRAKVIISKYIFNALYTSLKKSRWSVRGDIRTAERYIAAMKTQACSCSETLDRHFLANRKLLPVGKQLKDATHGLL</sequence>
<proteinExistence type="predicted"/>
<dbReference type="EMBL" id="CM015728">
    <property type="protein sequence ID" value="KAF3701798.1"/>
    <property type="molecule type" value="Genomic_DNA"/>
</dbReference>
<protein>
    <submittedName>
        <fullName evidence="1">Uncharacterized protein</fullName>
    </submittedName>
</protein>
<dbReference type="AlphaFoldDB" id="A0A6G1QHS8"/>
<evidence type="ECO:0000313" key="2">
    <source>
        <dbReference type="Proteomes" id="UP000503349"/>
    </source>
</evidence>
<accession>A0A6G1QHS8</accession>
<reference evidence="2" key="2">
    <citation type="submission" date="2019-02" db="EMBL/GenBank/DDBJ databases">
        <title>Opniocepnalus argus Var Kimnra genome.</title>
        <authorList>
            <person name="Zhou C."/>
            <person name="Xiao S."/>
        </authorList>
    </citation>
    <scope>NUCLEOTIDE SEQUENCE [LARGE SCALE GENOMIC DNA]</scope>
</reference>
<name>A0A6G1QHS8_CHAAH</name>
<gene>
    <name evidence="1" type="ORF">EXN66_Car017486</name>
</gene>
<organism evidence="1 2">
    <name type="scientific">Channa argus</name>
    <name type="common">Northern snakehead</name>
    <name type="synonym">Ophicephalus argus</name>
    <dbReference type="NCBI Taxonomy" id="215402"/>
    <lineage>
        <taxon>Eukaryota</taxon>
        <taxon>Metazoa</taxon>
        <taxon>Chordata</taxon>
        <taxon>Craniata</taxon>
        <taxon>Vertebrata</taxon>
        <taxon>Euteleostomi</taxon>
        <taxon>Actinopterygii</taxon>
        <taxon>Neopterygii</taxon>
        <taxon>Teleostei</taxon>
        <taxon>Neoteleostei</taxon>
        <taxon>Acanthomorphata</taxon>
        <taxon>Anabantaria</taxon>
        <taxon>Anabantiformes</taxon>
        <taxon>Channoidei</taxon>
        <taxon>Channidae</taxon>
        <taxon>Channa</taxon>
    </lineage>
</organism>
<dbReference type="Proteomes" id="UP000503349">
    <property type="component" value="Chromosome 17"/>
</dbReference>
<keyword evidence="2" id="KW-1185">Reference proteome</keyword>
<evidence type="ECO:0000313" key="1">
    <source>
        <dbReference type="EMBL" id="KAF3701798.1"/>
    </source>
</evidence>